<dbReference type="EMBL" id="JACCKB010000026">
    <property type="protein sequence ID" value="NYZ67515.1"/>
    <property type="molecule type" value="Genomic_DNA"/>
</dbReference>
<dbReference type="SUPFAM" id="SSF51735">
    <property type="entry name" value="NAD(P)-binding Rossmann-fold domains"/>
    <property type="match status" value="1"/>
</dbReference>
<evidence type="ECO:0000313" key="2">
    <source>
        <dbReference type="EMBL" id="NYZ67515.1"/>
    </source>
</evidence>
<keyword evidence="3" id="KW-1185">Reference proteome</keyword>
<organism evidence="2 3">
    <name type="scientific">Spartinivicinus marinus</name>
    <dbReference type="NCBI Taxonomy" id="2994442"/>
    <lineage>
        <taxon>Bacteria</taxon>
        <taxon>Pseudomonadati</taxon>
        <taxon>Pseudomonadota</taxon>
        <taxon>Gammaproteobacteria</taxon>
        <taxon>Oceanospirillales</taxon>
        <taxon>Zooshikellaceae</taxon>
        <taxon>Spartinivicinus</taxon>
    </lineage>
</organism>
<reference evidence="2 3" key="1">
    <citation type="submission" date="2020-07" db="EMBL/GenBank/DDBJ databases">
        <title>Endozoicomonas sp. nov., isolated from sediment.</title>
        <authorList>
            <person name="Gu T."/>
        </authorList>
    </citation>
    <scope>NUCLEOTIDE SEQUENCE [LARGE SCALE GENOMIC DNA]</scope>
    <source>
        <strain evidence="2 3">SM1973</strain>
    </source>
</reference>
<gene>
    <name evidence="2" type="ORF">H0A36_15970</name>
</gene>
<protein>
    <submittedName>
        <fullName evidence="2">SDR family oxidoreductase</fullName>
    </submittedName>
</protein>
<dbReference type="InterPro" id="IPR002347">
    <property type="entry name" value="SDR_fam"/>
</dbReference>
<evidence type="ECO:0000313" key="3">
    <source>
        <dbReference type="Proteomes" id="UP000569732"/>
    </source>
</evidence>
<dbReference type="CDD" id="cd05233">
    <property type="entry name" value="SDR_c"/>
    <property type="match status" value="1"/>
</dbReference>
<proteinExistence type="inferred from homology"/>
<dbReference type="AlphaFoldDB" id="A0A853IEA8"/>
<dbReference type="Pfam" id="PF13561">
    <property type="entry name" value="adh_short_C2"/>
    <property type="match status" value="1"/>
</dbReference>
<evidence type="ECO:0000256" key="1">
    <source>
        <dbReference type="ARBA" id="ARBA00006484"/>
    </source>
</evidence>
<sequence>MGRLNGKVAIITGGNSGIGFATARKFHEEGASVVISARNKQLLDSAAKELGEDILAIQGDITQVNDVQNVVNQVVAQFGRIDIVFANAGLGEFTDFPTADGNHYDEIFDVNVKGVVSVIQTAMPYLKSGASIVINGSISGLTGFQRLHAYSASKGAVCALTRSLAAELAGSNIRVNAISPGLIDTPIHVKMGVFGKDIRENAEKSIPLKRIGTSQEVANVVSFLASDEASYMTGTNIVVDGGLTEIQ</sequence>
<dbReference type="PRINTS" id="PR00081">
    <property type="entry name" value="GDHRDH"/>
</dbReference>
<comment type="similarity">
    <text evidence="1">Belongs to the short-chain dehydrogenases/reductases (SDR) family.</text>
</comment>
<dbReference type="PANTHER" id="PTHR43943">
    <property type="entry name" value="DEHYDROGENASE/REDUCTASE (SDR FAMILY) MEMBER 4"/>
    <property type="match status" value="1"/>
</dbReference>
<name>A0A853IEA8_9GAMM</name>
<dbReference type="InterPro" id="IPR036291">
    <property type="entry name" value="NAD(P)-bd_dom_sf"/>
</dbReference>
<dbReference type="NCBIfam" id="NF005559">
    <property type="entry name" value="PRK07231.1"/>
    <property type="match status" value="1"/>
</dbReference>
<dbReference type="Gene3D" id="3.40.50.720">
    <property type="entry name" value="NAD(P)-binding Rossmann-like Domain"/>
    <property type="match status" value="1"/>
</dbReference>
<dbReference type="PRINTS" id="PR00080">
    <property type="entry name" value="SDRFAMILY"/>
</dbReference>
<dbReference type="InterPro" id="IPR020904">
    <property type="entry name" value="Sc_DH/Rdtase_CS"/>
</dbReference>
<dbReference type="Proteomes" id="UP000569732">
    <property type="component" value="Unassembled WGS sequence"/>
</dbReference>
<comment type="caution">
    <text evidence="2">The sequence shown here is derived from an EMBL/GenBank/DDBJ whole genome shotgun (WGS) entry which is preliminary data.</text>
</comment>
<dbReference type="PANTHER" id="PTHR43943:SF2">
    <property type="entry name" value="DEHYDROGENASE_REDUCTASE 4"/>
    <property type="match status" value="1"/>
</dbReference>
<dbReference type="FunFam" id="3.40.50.720:FF:000084">
    <property type="entry name" value="Short-chain dehydrogenase reductase"/>
    <property type="match status" value="1"/>
</dbReference>
<dbReference type="PROSITE" id="PS00061">
    <property type="entry name" value="ADH_SHORT"/>
    <property type="match status" value="1"/>
</dbReference>
<accession>A0A853IEA8</accession>
<dbReference type="RefSeq" id="WP_180569536.1">
    <property type="nucleotide sequence ID" value="NZ_JACCKB010000026.1"/>
</dbReference>